<reference evidence="2" key="1">
    <citation type="journal article" date="2013" name="Nat. Genet.">
        <title>The draft genomes of soft-shell turtle and green sea turtle yield insights into the development and evolution of the turtle-specific body plan.</title>
        <authorList>
            <person name="Wang Z."/>
            <person name="Pascual-Anaya J."/>
            <person name="Zadissa A."/>
            <person name="Li W."/>
            <person name="Niimura Y."/>
            <person name="Huang Z."/>
            <person name="Li C."/>
            <person name="White S."/>
            <person name="Xiong Z."/>
            <person name="Fang D."/>
            <person name="Wang B."/>
            <person name="Ming Y."/>
            <person name="Chen Y."/>
            <person name="Zheng Y."/>
            <person name="Kuraku S."/>
            <person name="Pignatelli M."/>
            <person name="Herrero J."/>
            <person name="Beal K."/>
            <person name="Nozawa M."/>
            <person name="Li Q."/>
            <person name="Wang J."/>
            <person name="Zhang H."/>
            <person name="Yu L."/>
            <person name="Shigenobu S."/>
            <person name="Wang J."/>
            <person name="Liu J."/>
            <person name="Flicek P."/>
            <person name="Searle S."/>
            <person name="Wang J."/>
            <person name="Kuratani S."/>
            <person name="Yin Y."/>
            <person name="Aken B."/>
            <person name="Zhang G."/>
            <person name="Irie N."/>
        </authorList>
    </citation>
    <scope>NUCLEOTIDE SEQUENCE [LARGE SCALE GENOMIC DNA]</scope>
</reference>
<dbReference type="AlphaFoldDB" id="M7BK79"/>
<protein>
    <submittedName>
        <fullName evidence="1">Uncharacterized protein</fullName>
    </submittedName>
</protein>
<dbReference type="Proteomes" id="UP000031443">
    <property type="component" value="Unassembled WGS sequence"/>
</dbReference>
<evidence type="ECO:0000313" key="1">
    <source>
        <dbReference type="EMBL" id="EMP32418.1"/>
    </source>
</evidence>
<dbReference type="EMBL" id="KB540796">
    <property type="protein sequence ID" value="EMP32418.1"/>
    <property type="molecule type" value="Genomic_DNA"/>
</dbReference>
<name>M7BK79_CHEMY</name>
<gene>
    <name evidence="1" type="ORF">UY3_10435</name>
</gene>
<evidence type="ECO:0000313" key="2">
    <source>
        <dbReference type="Proteomes" id="UP000031443"/>
    </source>
</evidence>
<organism evidence="1 2">
    <name type="scientific">Chelonia mydas</name>
    <name type="common">Green sea-turtle</name>
    <name type="synonym">Chelonia agassizi</name>
    <dbReference type="NCBI Taxonomy" id="8469"/>
    <lineage>
        <taxon>Eukaryota</taxon>
        <taxon>Metazoa</taxon>
        <taxon>Chordata</taxon>
        <taxon>Craniata</taxon>
        <taxon>Vertebrata</taxon>
        <taxon>Euteleostomi</taxon>
        <taxon>Archelosauria</taxon>
        <taxon>Testudinata</taxon>
        <taxon>Testudines</taxon>
        <taxon>Cryptodira</taxon>
        <taxon>Durocryptodira</taxon>
        <taxon>Americhelydia</taxon>
        <taxon>Chelonioidea</taxon>
        <taxon>Cheloniidae</taxon>
        <taxon>Chelonia</taxon>
    </lineage>
</organism>
<keyword evidence="2" id="KW-1185">Reference proteome</keyword>
<sequence>MICKPHSGAWQPHHNAIQNCLVKAIALCLREVAVNCAIPSTDSQLRPDVVVTDKAQKKIILIDVMVAFENRTPAFCEA</sequence>
<proteinExistence type="predicted"/>
<accession>M7BK79</accession>